<dbReference type="Gene3D" id="3.90.228.20">
    <property type="match status" value="1"/>
</dbReference>
<protein>
    <recommendedName>
        <fullName evidence="3">phosphoenolpyruvate carboxykinase (ATP)</fullName>
        <ecNumber evidence="3">4.1.1.49</ecNumber>
    </recommendedName>
</protein>
<evidence type="ECO:0000256" key="3">
    <source>
        <dbReference type="ARBA" id="ARBA00012363"/>
    </source>
</evidence>
<dbReference type="Gene3D" id="3.40.449.10">
    <property type="entry name" value="Phosphoenolpyruvate Carboxykinase, domain 1"/>
    <property type="match status" value="1"/>
</dbReference>
<keyword evidence="5" id="KW-0547">Nucleotide-binding</keyword>
<keyword evidence="7" id="KW-0067">ATP-binding</keyword>
<reference evidence="10" key="1">
    <citation type="journal article" date="2019" name="Philos. Trans. R. Soc. Lond., B, Biol. Sci.">
        <title>Targeted metagenomic recovery of four divergent viruses reveals shared and distinctive characteristics of giant viruses of marine eukaryotes.</title>
        <authorList>
            <person name="Needham D.M."/>
            <person name="Poirier C."/>
            <person name="Hehenberger E."/>
            <person name="Jimenez V."/>
            <person name="Swalwell J.E."/>
            <person name="Santoro A.E."/>
            <person name="Worden A.Z."/>
        </authorList>
    </citation>
    <scope>NUCLEOTIDE SEQUENCE</scope>
    <source>
        <strain evidence="10">MPacV-611</strain>
    </source>
</reference>
<keyword evidence="10" id="KW-0808">Transferase</keyword>
<dbReference type="InterPro" id="IPR001272">
    <property type="entry name" value="PEP_carboxykinase_ATP"/>
</dbReference>
<dbReference type="Gene3D" id="2.170.8.10">
    <property type="entry name" value="Phosphoenolpyruvate Carboxykinase, domain 2"/>
    <property type="match status" value="1"/>
</dbReference>
<evidence type="ECO:0000256" key="9">
    <source>
        <dbReference type="ARBA" id="ARBA00047371"/>
    </source>
</evidence>
<dbReference type="PROSITE" id="PS00532">
    <property type="entry name" value="PEPCK_ATP"/>
    <property type="match status" value="1"/>
</dbReference>
<name>A0A5J6VKU6_9VIRU</name>
<dbReference type="PANTHER" id="PTHR30031:SF0">
    <property type="entry name" value="PHOSPHOENOLPYRUVATE CARBOXYKINASE (ATP)"/>
    <property type="match status" value="1"/>
</dbReference>
<dbReference type="NCBIfam" id="NF006821">
    <property type="entry name" value="PRK09344.1-3"/>
    <property type="match status" value="1"/>
</dbReference>
<accession>A0A5J6VKU6</accession>
<comment type="similarity">
    <text evidence="2">Belongs to the phosphoenolpyruvate carboxykinase (ATP) family.</text>
</comment>
<keyword evidence="10" id="KW-0418">Kinase</keyword>
<dbReference type="PANTHER" id="PTHR30031">
    <property type="entry name" value="PHOSPHOENOLPYRUVATE CARBOXYKINASE ATP"/>
    <property type="match status" value="1"/>
</dbReference>
<keyword evidence="6" id="KW-0210">Decarboxylase</keyword>
<dbReference type="Pfam" id="PF01293">
    <property type="entry name" value="PEPCK_ATP"/>
    <property type="match status" value="1"/>
</dbReference>
<evidence type="ECO:0000256" key="6">
    <source>
        <dbReference type="ARBA" id="ARBA00022793"/>
    </source>
</evidence>
<dbReference type="GO" id="GO:0006094">
    <property type="term" value="P:gluconeogenesis"/>
    <property type="evidence" value="ECO:0007669"/>
    <property type="project" value="UniProtKB-UniPathway"/>
</dbReference>
<dbReference type="InterPro" id="IPR008210">
    <property type="entry name" value="PEP_carboxykinase_N"/>
</dbReference>
<evidence type="ECO:0000256" key="2">
    <source>
        <dbReference type="ARBA" id="ARBA00006052"/>
    </source>
</evidence>
<keyword evidence="8" id="KW-0456">Lyase</keyword>
<dbReference type="InterPro" id="IPR015994">
    <property type="entry name" value="PEPCK_ATP_CS"/>
</dbReference>
<dbReference type="EMBL" id="MN448290">
    <property type="protein sequence ID" value="QFG74725.1"/>
    <property type="molecule type" value="Genomic_DNA"/>
</dbReference>
<proteinExistence type="inferred from homology"/>
<evidence type="ECO:0000256" key="8">
    <source>
        <dbReference type="ARBA" id="ARBA00023239"/>
    </source>
</evidence>
<evidence type="ECO:0000256" key="4">
    <source>
        <dbReference type="ARBA" id="ARBA00022432"/>
    </source>
</evidence>
<dbReference type="InterPro" id="IPR013035">
    <property type="entry name" value="PEP_carboxykinase_C"/>
</dbReference>
<evidence type="ECO:0000256" key="5">
    <source>
        <dbReference type="ARBA" id="ARBA00022741"/>
    </source>
</evidence>
<organism evidence="10">
    <name type="scientific">Megaviridae environmental sample</name>
    <dbReference type="NCBI Taxonomy" id="1737588"/>
    <lineage>
        <taxon>Viruses</taxon>
        <taxon>Varidnaviria</taxon>
        <taxon>Bamfordvirae</taxon>
        <taxon>Nucleocytoviricota</taxon>
        <taxon>Megaviricetes</taxon>
        <taxon>Imitervirales</taxon>
        <taxon>Mimiviridae</taxon>
        <taxon>environmental samples</taxon>
    </lineage>
</organism>
<keyword evidence="10" id="KW-0670">Pyruvate</keyword>
<dbReference type="HAMAP" id="MF_00453">
    <property type="entry name" value="PEPCK_ATP"/>
    <property type="match status" value="1"/>
</dbReference>
<dbReference type="GO" id="GO:0004612">
    <property type="term" value="F:phosphoenolpyruvate carboxykinase (ATP) activity"/>
    <property type="evidence" value="ECO:0007669"/>
    <property type="project" value="UniProtKB-EC"/>
</dbReference>
<evidence type="ECO:0000256" key="1">
    <source>
        <dbReference type="ARBA" id="ARBA00004742"/>
    </source>
</evidence>
<evidence type="ECO:0000313" key="10">
    <source>
        <dbReference type="EMBL" id="QFG74725.1"/>
    </source>
</evidence>
<keyword evidence="4" id="KW-0312">Gluconeogenesis</keyword>
<dbReference type="SUPFAM" id="SSF68923">
    <property type="entry name" value="PEP carboxykinase N-terminal domain"/>
    <property type="match status" value="1"/>
</dbReference>
<dbReference type="GO" id="GO:0016301">
    <property type="term" value="F:kinase activity"/>
    <property type="evidence" value="ECO:0007669"/>
    <property type="project" value="UniProtKB-KW"/>
</dbReference>
<comment type="catalytic activity">
    <reaction evidence="9">
        <text>oxaloacetate + ATP = phosphoenolpyruvate + ADP + CO2</text>
        <dbReference type="Rhea" id="RHEA:18617"/>
        <dbReference type="ChEBI" id="CHEBI:16452"/>
        <dbReference type="ChEBI" id="CHEBI:16526"/>
        <dbReference type="ChEBI" id="CHEBI:30616"/>
        <dbReference type="ChEBI" id="CHEBI:58702"/>
        <dbReference type="ChEBI" id="CHEBI:456216"/>
        <dbReference type="EC" id="4.1.1.49"/>
    </reaction>
</comment>
<sequence length="543" mass="61933">MTYITEKILLSISHSLKSNTRNFGPKVSNKNIKNIIGGTDVITSDFSTNIIDVVYNVTPAEYYEYSIKYDGNTFITDKGALVTYSGVKTGRSPKDKRIVTKDKNVWNDDNAPHIVINEDIFSINKETSICYLNSLDRLYVFDGYACWHPSHRYKVRVISSRPYHCLFMYNMLIRPTEDEIKNFGDPDITIYNAGCFPCNRYNEKMTSSTSVVLNLQTKEIVILGTQYAGEMKKGIFSLMHYFMPQKNILTLHSSCNISHDKKNVCLFFGLSGTGKTTLSADSSRMLIGDDEHCWDDNSVFNIEGGCYAKAINLDPNKEKEICNAIKFGALFENTVLDKNRKVDFTDDSITQNIRLSYPINYIENAHIPCIINKHPDNIILLTCDAFGVLPLISKLTVEQACYHFINGYTSKIAGTEDGITEPVATFSSCYGEAFLVLEPKKYAELLKKKIIKHNVKCWLVNTGWVGGKYGIGKRCDLNITRKIVEDIHNGKLLLEKYTNFPIFDLQVPVTYSLPRDDWKDKDMYDKELNNLFKLFEKNYSKYS</sequence>
<dbReference type="NCBIfam" id="TIGR00224">
    <property type="entry name" value="pckA"/>
    <property type="match status" value="1"/>
</dbReference>
<comment type="pathway">
    <text evidence="1">Carbohydrate biosynthesis; gluconeogenesis.</text>
</comment>
<dbReference type="UniPathway" id="UPA00138"/>
<evidence type="ECO:0000256" key="7">
    <source>
        <dbReference type="ARBA" id="ARBA00022840"/>
    </source>
</evidence>
<dbReference type="PIRSF" id="PIRSF006294">
    <property type="entry name" value="PEP_crbxkin"/>
    <property type="match status" value="1"/>
</dbReference>
<dbReference type="SUPFAM" id="SSF53795">
    <property type="entry name" value="PEP carboxykinase-like"/>
    <property type="match status" value="1"/>
</dbReference>
<dbReference type="EC" id="4.1.1.49" evidence="3"/>
<dbReference type="GO" id="GO:0005524">
    <property type="term" value="F:ATP binding"/>
    <property type="evidence" value="ECO:0007669"/>
    <property type="project" value="UniProtKB-KW"/>
</dbReference>